<dbReference type="AlphaFoldDB" id="A0A9Q3JK22"/>
<evidence type="ECO:0000256" key="1">
    <source>
        <dbReference type="SAM" id="MobiDB-lite"/>
    </source>
</evidence>
<organism evidence="2 3">
    <name type="scientific">Austropuccinia psidii MF-1</name>
    <dbReference type="NCBI Taxonomy" id="1389203"/>
    <lineage>
        <taxon>Eukaryota</taxon>
        <taxon>Fungi</taxon>
        <taxon>Dikarya</taxon>
        <taxon>Basidiomycota</taxon>
        <taxon>Pucciniomycotina</taxon>
        <taxon>Pucciniomycetes</taxon>
        <taxon>Pucciniales</taxon>
        <taxon>Sphaerophragmiaceae</taxon>
        <taxon>Austropuccinia</taxon>
    </lineage>
</organism>
<proteinExistence type="predicted"/>
<accession>A0A9Q3JK22</accession>
<sequence>MPPTQLTILALAECPPDTTDHPYVHVVPSRDTPNTTHVVPSQHASDTAYRQFKRAAPAILCGGLYQCHLQNKNPAQAEPFHGWPGEVYPPPTSRLAEGPL</sequence>
<gene>
    <name evidence="2" type="ORF">O181_104398</name>
</gene>
<reference evidence="2" key="1">
    <citation type="submission" date="2021-03" db="EMBL/GenBank/DDBJ databases">
        <title>Draft genome sequence of rust myrtle Austropuccinia psidii MF-1, a brazilian biotype.</title>
        <authorList>
            <person name="Quecine M.C."/>
            <person name="Pachon D.M.R."/>
            <person name="Bonatelli M.L."/>
            <person name="Correr F.H."/>
            <person name="Franceschini L.M."/>
            <person name="Leite T.F."/>
            <person name="Margarido G.R.A."/>
            <person name="Almeida C.A."/>
            <person name="Ferrarezi J.A."/>
            <person name="Labate C.A."/>
        </authorList>
    </citation>
    <scope>NUCLEOTIDE SEQUENCE</scope>
    <source>
        <strain evidence="2">MF-1</strain>
    </source>
</reference>
<dbReference type="EMBL" id="AVOT02076190">
    <property type="protein sequence ID" value="MBW0564683.1"/>
    <property type="molecule type" value="Genomic_DNA"/>
</dbReference>
<feature type="region of interest" description="Disordered" evidence="1">
    <location>
        <begin position="78"/>
        <end position="100"/>
    </location>
</feature>
<name>A0A9Q3JK22_9BASI</name>
<protein>
    <submittedName>
        <fullName evidence="2">Uncharacterized protein</fullName>
    </submittedName>
</protein>
<dbReference type="Proteomes" id="UP000765509">
    <property type="component" value="Unassembled WGS sequence"/>
</dbReference>
<keyword evidence="3" id="KW-1185">Reference proteome</keyword>
<evidence type="ECO:0000313" key="2">
    <source>
        <dbReference type="EMBL" id="MBW0564683.1"/>
    </source>
</evidence>
<comment type="caution">
    <text evidence="2">The sequence shown here is derived from an EMBL/GenBank/DDBJ whole genome shotgun (WGS) entry which is preliminary data.</text>
</comment>
<evidence type="ECO:0000313" key="3">
    <source>
        <dbReference type="Proteomes" id="UP000765509"/>
    </source>
</evidence>